<dbReference type="Gene3D" id="1.10.287.950">
    <property type="entry name" value="Methyl-accepting chemotaxis protein"/>
    <property type="match status" value="3"/>
</dbReference>
<evidence type="ECO:0000313" key="4">
    <source>
        <dbReference type="Proteomes" id="UP000240615"/>
    </source>
</evidence>
<feature type="compositionally biased region" description="Basic and acidic residues" evidence="1">
    <location>
        <begin position="781"/>
        <end position="799"/>
    </location>
</feature>
<evidence type="ECO:0000256" key="2">
    <source>
        <dbReference type="SAM" id="SignalP"/>
    </source>
</evidence>
<feature type="signal peptide" evidence="2">
    <location>
        <begin position="1"/>
        <end position="27"/>
    </location>
</feature>
<reference evidence="3 4" key="1">
    <citation type="submission" date="2018-01" db="EMBL/GenBank/DDBJ databases">
        <title>Genetic Diversity of Clostridium botulinum in seafood.</title>
        <authorList>
            <person name="Athira V."/>
            <person name="Arun Jyothi P.V."/>
            <person name="Lalitha K.V."/>
            <person name="Joseph T.C."/>
        </authorList>
    </citation>
    <scope>NUCLEOTIDE SEQUENCE [LARGE SCALE GENOMIC DNA]</scope>
    <source>
        <strain evidence="3 4">Mfbjulcb8</strain>
    </source>
</reference>
<protein>
    <submittedName>
        <fullName evidence="3">Uncharacterized protein</fullName>
    </submittedName>
</protein>
<gene>
    <name evidence="3" type="ORF">C7M56_03935</name>
</gene>
<dbReference type="EMBL" id="CP027777">
    <property type="protein sequence ID" value="AVQ37872.1"/>
    <property type="molecule type" value="Genomic_DNA"/>
</dbReference>
<organism evidence="3 4">
    <name type="scientific">Clostridium botulinum</name>
    <dbReference type="NCBI Taxonomy" id="1491"/>
    <lineage>
        <taxon>Bacteria</taxon>
        <taxon>Bacillati</taxon>
        <taxon>Bacillota</taxon>
        <taxon>Clostridia</taxon>
        <taxon>Eubacteriales</taxon>
        <taxon>Clostridiaceae</taxon>
        <taxon>Clostridium</taxon>
    </lineage>
</organism>
<accession>A0ABC8CUA4</accession>
<evidence type="ECO:0000256" key="1">
    <source>
        <dbReference type="SAM" id="MobiDB-lite"/>
    </source>
</evidence>
<feature type="region of interest" description="Disordered" evidence="1">
    <location>
        <begin position="781"/>
        <end position="822"/>
    </location>
</feature>
<dbReference type="AlphaFoldDB" id="A0ABC8CUA4"/>
<evidence type="ECO:0000313" key="3">
    <source>
        <dbReference type="EMBL" id="AVQ37872.1"/>
    </source>
</evidence>
<proteinExistence type="predicted"/>
<dbReference type="NCBIfam" id="TIGR03057">
    <property type="entry name" value="xxxLxxG_by_4"/>
    <property type="match status" value="4"/>
</dbReference>
<dbReference type="RefSeq" id="WP_159034366.1">
    <property type="nucleotide sequence ID" value="NZ_CP027777.1"/>
</dbReference>
<dbReference type="Proteomes" id="UP000240615">
    <property type="component" value="Chromosome"/>
</dbReference>
<sequence length="822" mass="86203">MNYKCMSKKVASLVIIGSMLSSSAVYAADTIKKDESVYVTLNQNGVIKEKIVSDWLHSENAGISIKDKSELTGIKNIKGNEKPEISGDKVTWKSDKKDIFYQGKTDKKLPIETDIVYKLDGKEIKPQELAGKSGKVTINIKIKNTDAHKVTVNGKERTIYTPFAVAAVVNLPIDKFTNVDVTEGEIISDGNNQAITFVTVPGLKESLNVDENILDIDLKDEIEITADAKDFELAPIMMTATTKIPEMDKIEKSDKIDELQNGINDIKDATSKLEDGSSKLADGSSELAKGLGTLSNGTGELVSGSAQLYAGTGALAQNMNKFNGAIGQLQSGSGTLAGGIKQYTGAVNTAKNGAGKLNAGVPQLSKGANDLGKGSVDYSNGAKKFANGASELAETVKSKSGELASNTNKLQDGSTKLEAGAKDINNNVAKINGGLGNLVKNTETIKAGSQNLVGAMDQGVNTAAQLKDAKQSEIEGINAALANMESLREVANSIENSEQKSAMLAKINTEIATLQGMRNSSSQIVGGLSKLEGGLGEAKTGAENLNGGIVKLQQGQNELYEGSQKLYNGTNDLSNNMSNLTKGVKDLNSGVSNLNPTLGAAVGKLNEGANGLGKASSSLMEGSNKFVSGSKEAVAGIKGLYSGLSAIDSKSNDLVAGSNKLNGGLSSAKGATSQLSAGAGKLSMGAGQLNTGTNKLNSGANKLGEGANKVAQGNKELSVNMTKFNNEGVKKIDDKLGTKITDVKEILDVKDEIVNLSKNYGTFTGLGEDMEGNVKFIMRTDEIKKPKEEGPKKEEKASTQDKASAQKQEKGGISNWIKNLFS</sequence>
<keyword evidence="2" id="KW-0732">Signal</keyword>
<name>A0ABC8CUA4_CLOBO</name>
<feature type="chain" id="PRO_5044874791" evidence="2">
    <location>
        <begin position="28"/>
        <end position="822"/>
    </location>
</feature>
<dbReference type="InterPro" id="IPR023908">
    <property type="entry name" value="xxxLxxG_rpt"/>
</dbReference>
<dbReference type="SUPFAM" id="SSF58104">
    <property type="entry name" value="Methyl-accepting chemotaxis protein (MCP) signaling domain"/>
    <property type="match status" value="1"/>
</dbReference>